<feature type="transmembrane region" description="Helical" evidence="7">
    <location>
        <begin position="344"/>
        <end position="368"/>
    </location>
</feature>
<dbReference type="PROSITE" id="PS50928">
    <property type="entry name" value="ABC_TM1"/>
    <property type="match status" value="2"/>
</dbReference>
<evidence type="ECO:0000256" key="7">
    <source>
        <dbReference type="RuleBase" id="RU363032"/>
    </source>
</evidence>
<dbReference type="RefSeq" id="WP_004995512.1">
    <property type="nucleotide sequence ID" value="NZ_BKGH01000047.1"/>
</dbReference>
<dbReference type="InterPro" id="IPR000515">
    <property type="entry name" value="MetI-like"/>
</dbReference>
<reference evidence="9 10" key="1">
    <citation type="submission" date="2021-01" db="EMBL/GenBank/DDBJ databases">
        <title>FDA dAtabase for Regulatory Grade micrObial Sequences (FDA-ARGOS): Supporting development and validation of Infectious Disease Dx tests.</title>
        <authorList>
            <person name="Sproer C."/>
            <person name="Gronow S."/>
            <person name="Severitt S."/>
            <person name="Schroder I."/>
            <person name="Tallon L."/>
            <person name="Sadzewicz L."/>
            <person name="Zhao X."/>
            <person name="Boylan J."/>
            <person name="Ott S."/>
            <person name="Bowen H."/>
            <person name="Vavikolanu K."/>
            <person name="Mehta A."/>
            <person name="Aluvathingal J."/>
            <person name="Nadendla S."/>
            <person name="Lowell S."/>
            <person name="Myers T."/>
            <person name="Yan Y."/>
            <person name="Sichtig H."/>
        </authorList>
    </citation>
    <scope>NUCLEOTIDE SEQUENCE [LARGE SCALE GENOMIC DNA]</scope>
    <source>
        <strain evidence="9 10">FDAARGOS_1096</strain>
    </source>
</reference>
<feature type="transmembrane region" description="Helical" evidence="7">
    <location>
        <begin position="237"/>
        <end position="257"/>
    </location>
</feature>
<feature type="transmembrane region" description="Helical" evidence="7">
    <location>
        <begin position="293"/>
        <end position="312"/>
    </location>
</feature>
<evidence type="ECO:0000313" key="9">
    <source>
        <dbReference type="EMBL" id="QQT87237.1"/>
    </source>
</evidence>
<dbReference type="GO" id="GO:0005886">
    <property type="term" value="C:plasma membrane"/>
    <property type="evidence" value="ECO:0007669"/>
    <property type="project" value="UniProtKB-SubCell"/>
</dbReference>
<dbReference type="Proteomes" id="UP000595320">
    <property type="component" value="Chromosome"/>
</dbReference>
<dbReference type="GO" id="GO:0042918">
    <property type="term" value="P:alkanesulfonate transmembrane transport"/>
    <property type="evidence" value="ECO:0007669"/>
    <property type="project" value="UniProtKB-ARBA"/>
</dbReference>
<evidence type="ECO:0000259" key="8">
    <source>
        <dbReference type="PROSITE" id="PS50928"/>
    </source>
</evidence>
<comment type="similarity">
    <text evidence="7">Belongs to the binding-protein-dependent transport system permease family.</text>
</comment>
<feature type="transmembrane region" description="Helical" evidence="7">
    <location>
        <begin position="88"/>
        <end position="108"/>
    </location>
</feature>
<sequence length="536" mass="59531">MKEISSTQNQNTLNDHFKSFIFNVLDSINAITIYWIVPVFLFGLWWVASNDHWMPAQILPTPQQTWQNFLQMSSQDLWWHLGISLKRLALGLFSGTIAGIVIGVLLGYSRNFEQYVSAIFYALAIVPTLAWLPLLMIWLGIEDALKVFIIFKASLIPIAIHVQAGVRDIQPKLREMAEILRFSKKTLIFKLILPASLPYFFTGLRLAIAAGWTSLIAVELLASSEGIGYLMVTGRQLFQLDIVFVCIILIGAVGIVLDTILQWLEARSVFWPHAVISAHHQHKHHKTSALKPWLIPFFMFGLWFIVSQLQWLSTSVLPSPVLVRQALVHGLQDGSLTSAMHSSLYRALLGLVVGGGIGVITGLILGLFKPLELMFAPTLNVLRLIAIFAWIPLITAWFGLGDSSKLVFISLATFFPMFIATWKGTAMVSTHLTEASDILRLSVAQRLELLILPSIAPAIFAGLRLALLYSWMASFGAEYLMGSGTGIGSYMMAAQQNFEMNRVIAATVLVAIAGGLLAWLGKVIESYATAWRHNRV</sequence>
<dbReference type="Pfam" id="PF00528">
    <property type="entry name" value="BPD_transp_1"/>
    <property type="match status" value="2"/>
</dbReference>
<feature type="transmembrane region" description="Helical" evidence="7">
    <location>
        <begin position="503"/>
        <end position="521"/>
    </location>
</feature>
<comment type="subcellular location">
    <subcellularLocation>
        <location evidence="1 7">Cell membrane</location>
        <topology evidence="1 7">Multi-pass membrane protein</topology>
    </subcellularLocation>
</comment>
<evidence type="ECO:0000256" key="2">
    <source>
        <dbReference type="ARBA" id="ARBA00022448"/>
    </source>
</evidence>
<name>A0A7T9Z742_9GAMM</name>
<dbReference type="SUPFAM" id="SSF161098">
    <property type="entry name" value="MetI-like"/>
    <property type="match status" value="2"/>
</dbReference>
<evidence type="ECO:0000256" key="5">
    <source>
        <dbReference type="ARBA" id="ARBA00022989"/>
    </source>
</evidence>
<evidence type="ECO:0000256" key="6">
    <source>
        <dbReference type="ARBA" id="ARBA00023136"/>
    </source>
</evidence>
<organism evidence="9 10">
    <name type="scientific">Acinetobacter ursingii</name>
    <dbReference type="NCBI Taxonomy" id="108980"/>
    <lineage>
        <taxon>Bacteria</taxon>
        <taxon>Pseudomonadati</taxon>
        <taxon>Pseudomonadota</taxon>
        <taxon>Gammaproteobacteria</taxon>
        <taxon>Moraxellales</taxon>
        <taxon>Moraxellaceae</taxon>
        <taxon>Acinetobacter</taxon>
    </lineage>
</organism>
<feature type="domain" description="ABC transmembrane type-1" evidence="8">
    <location>
        <begin position="340"/>
        <end position="521"/>
    </location>
</feature>
<keyword evidence="6 7" id="KW-0472">Membrane</keyword>
<feature type="transmembrane region" description="Helical" evidence="7">
    <location>
        <begin position="380"/>
        <end position="400"/>
    </location>
</feature>
<keyword evidence="3" id="KW-1003">Cell membrane</keyword>
<keyword evidence="2 7" id="KW-0813">Transport</keyword>
<dbReference type="PANTHER" id="PTHR30151:SF38">
    <property type="entry name" value="ALIPHATIC SULFONATES TRANSPORT PERMEASE PROTEIN SSUC-RELATED"/>
    <property type="match status" value="1"/>
</dbReference>
<evidence type="ECO:0000313" key="10">
    <source>
        <dbReference type="Proteomes" id="UP000595320"/>
    </source>
</evidence>
<dbReference type="FunFam" id="1.10.3720.10:FF:000003">
    <property type="entry name" value="Aliphatic sulfonate ABC transporter permease"/>
    <property type="match status" value="1"/>
</dbReference>
<feature type="transmembrane region" description="Helical" evidence="7">
    <location>
        <begin position="20"/>
        <end position="47"/>
    </location>
</feature>
<evidence type="ECO:0000256" key="4">
    <source>
        <dbReference type="ARBA" id="ARBA00022692"/>
    </source>
</evidence>
<dbReference type="EMBL" id="CP068176">
    <property type="protein sequence ID" value="QQT87237.1"/>
    <property type="molecule type" value="Genomic_DNA"/>
</dbReference>
<proteinExistence type="inferred from homology"/>
<feature type="transmembrane region" description="Helical" evidence="7">
    <location>
        <begin position="406"/>
        <end position="426"/>
    </location>
</feature>
<evidence type="ECO:0000256" key="3">
    <source>
        <dbReference type="ARBA" id="ARBA00022475"/>
    </source>
</evidence>
<feature type="domain" description="ABC transmembrane type-1" evidence="8">
    <location>
        <begin position="81"/>
        <end position="261"/>
    </location>
</feature>
<dbReference type="InterPro" id="IPR035906">
    <property type="entry name" value="MetI-like_sf"/>
</dbReference>
<feature type="transmembrane region" description="Helical" evidence="7">
    <location>
        <begin position="187"/>
        <end position="217"/>
    </location>
</feature>
<dbReference type="AlphaFoldDB" id="A0A7T9Z742"/>
<keyword evidence="4 7" id="KW-0812">Transmembrane</keyword>
<feature type="transmembrane region" description="Helical" evidence="7">
    <location>
        <begin position="120"/>
        <end position="141"/>
    </location>
</feature>
<feature type="transmembrane region" description="Helical" evidence="7">
    <location>
        <begin position="147"/>
        <end position="166"/>
    </location>
</feature>
<dbReference type="Gene3D" id="1.10.3720.10">
    <property type="entry name" value="MetI-like"/>
    <property type="match status" value="2"/>
</dbReference>
<protein>
    <submittedName>
        <fullName evidence="9">ABC transporter permease</fullName>
    </submittedName>
</protein>
<feature type="transmembrane region" description="Helical" evidence="7">
    <location>
        <begin position="447"/>
        <end position="465"/>
    </location>
</feature>
<dbReference type="PANTHER" id="PTHR30151">
    <property type="entry name" value="ALKANE SULFONATE ABC TRANSPORTER-RELATED, MEMBRANE SUBUNIT"/>
    <property type="match status" value="1"/>
</dbReference>
<accession>A0A7T9Z742</accession>
<gene>
    <name evidence="9" type="ORF">I6I53_05595</name>
</gene>
<evidence type="ECO:0000256" key="1">
    <source>
        <dbReference type="ARBA" id="ARBA00004651"/>
    </source>
</evidence>
<dbReference type="CDD" id="cd06261">
    <property type="entry name" value="TM_PBP2"/>
    <property type="match status" value="1"/>
</dbReference>
<keyword evidence="5 7" id="KW-1133">Transmembrane helix</keyword>
<dbReference type="GeneID" id="66211332"/>